<evidence type="ECO:0000313" key="2">
    <source>
        <dbReference type="EMBL" id="OGG08673.1"/>
    </source>
</evidence>
<protein>
    <recommendedName>
        <fullName evidence="1">Bacterial bifunctional deaminase-reductase C-terminal domain-containing protein</fullName>
    </recommendedName>
</protein>
<evidence type="ECO:0000259" key="1">
    <source>
        <dbReference type="Pfam" id="PF01872"/>
    </source>
</evidence>
<comment type="caution">
    <text evidence="2">The sequence shown here is derived from an EMBL/GenBank/DDBJ whole genome shotgun (WGS) entry which is preliminary data.</text>
</comment>
<dbReference type="Proteomes" id="UP000176854">
    <property type="component" value="Unassembled WGS sequence"/>
</dbReference>
<accession>A0A1F5Z8H7</accession>
<dbReference type="Pfam" id="PF01872">
    <property type="entry name" value="RibD_C"/>
    <property type="match status" value="1"/>
</dbReference>
<dbReference type="GO" id="GO:0009231">
    <property type="term" value="P:riboflavin biosynthetic process"/>
    <property type="evidence" value="ECO:0007669"/>
    <property type="project" value="InterPro"/>
</dbReference>
<dbReference type="EMBL" id="MFJC01000054">
    <property type="protein sequence ID" value="OGG08673.1"/>
    <property type="molecule type" value="Genomic_DNA"/>
</dbReference>
<dbReference type="PANTHER" id="PTHR38011">
    <property type="entry name" value="DIHYDROFOLATE REDUCTASE FAMILY PROTEIN (AFU_ORTHOLOGUE AFUA_8G06820)"/>
    <property type="match status" value="1"/>
</dbReference>
<proteinExistence type="predicted"/>
<feature type="domain" description="Bacterial bifunctional deaminase-reductase C-terminal" evidence="1">
    <location>
        <begin position="7"/>
        <end position="163"/>
    </location>
</feature>
<dbReference type="SUPFAM" id="SSF53597">
    <property type="entry name" value="Dihydrofolate reductase-like"/>
    <property type="match status" value="1"/>
</dbReference>
<dbReference type="InterPro" id="IPR002734">
    <property type="entry name" value="RibDG_C"/>
</dbReference>
<dbReference type="InterPro" id="IPR024072">
    <property type="entry name" value="DHFR-like_dom_sf"/>
</dbReference>
<evidence type="ECO:0000313" key="3">
    <source>
        <dbReference type="Proteomes" id="UP000176854"/>
    </source>
</evidence>
<reference evidence="2 3" key="1">
    <citation type="journal article" date="2016" name="Nat. Commun.">
        <title>Thousands of microbial genomes shed light on interconnected biogeochemical processes in an aquifer system.</title>
        <authorList>
            <person name="Anantharaman K."/>
            <person name="Brown C.T."/>
            <person name="Hug L.A."/>
            <person name="Sharon I."/>
            <person name="Castelle C.J."/>
            <person name="Probst A.J."/>
            <person name="Thomas B.C."/>
            <person name="Singh A."/>
            <person name="Wilkins M.J."/>
            <person name="Karaoz U."/>
            <person name="Brodie E.L."/>
            <person name="Williams K.H."/>
            <person name="Hubbard S.S."/>
            <person name="Banfield J.F."/>
        </authorList>
    </citation>
    <scope>NUCLEOTIDE SEQUENCE [LARGE SCALE GENOMIC DNA]</scope>
</reference>
<sequence length="177" mass="19992">MDIDLYYVSSLKGKITKGIGTDRSWISTEDQQFFSARRKRYQVIIMGSGTYETIKDLISLKDKPLRIVMTTRPENYQSDKIAFRLEFTAESPNALIDRLRKSGIRNVLIAGGTRVTSAFLRLGLVGKIYLTIEPVLFGRGHDMMNTSLGDIKLQLKSYKKLNSGGTMLLEYSVIKKG</sequence>
<organism evidence="2 3">
    <name type="scientific">Candidatus Gottesmanbacteria bacterium RBG_16_43_7</name>
    <dbReference type="NCBI Taxonomy" id="1798373"/>
    <lineage>
        <taxon>Bacteria</taxon>
        <taxon>Candidatus Gottesmaniibacteriota</taxon>
    </lineage>
</organism>
<gene>
    <name evidence="2" type="ORF">A2154_04870</name>
</gene>
<dbReference type="AlphaFoldDB" id="A0A1F5Z8H7"/>
<dbReference type="InterPro" id="IPR050765">
    <property type="entry name" value="Riboflavin_Biosynth_HTPR"/>
</dbReference>
<name>A0A1F5Z8H7_9BACT</name>
<dbReference type="GO" id="GO:0008703">
    <property type="term" value="F:5-amino-6-(5-phosphoribosylamino)uracil reductase activity"/>
    <property type="evidence" value="ECO:0007669"/>
    <property type="project" value="InterPro"/>
</dbReference>
<dbReference type="Gene3D" id="3.40.430.10">
    <property type="entry name" value="Dihydrofolate Reductase, subunit A"/>
    <property type="match status" value="1"/>
</dbReference>
<dbReference type="STRING" id="1798373.A2154_04870"/>